<evidence type="ECO:0000313" key="1">
    <source>
        <dbReference type="EMBL" id="AES99781.1"/>
    </source>
</evidence>
<dbReference type="AlphaFoldDB" id="G7K7F1"/>
<protein>
    <submittedName>
        <fullName evidence="1 2">Uncharacterized protein</fullName>
    </submittedName>
</protein>
<gene>
    <name evidence="1" type="ordered locus">MTR_5g084650</name>
</gene>
<dbReference type="EMBL" id="CM001221">
    <property type="protein sequence ID" value="AES99781.1"/>
    <property type="molecule type" value="Genomic_DNA"/>
</dbReference>
<proteinExistence type="predicted"/>
<organism evidence="1 3">
    <name type="scientific">Medicago truncatula</name>
    <name type="common">Barrel medic</name>
    <name type="synonym">Medicago tribuloides</name>
    <dbReference type="NCBI Taxonomy" id="3880"/>
    <lineage>
        <taxon>Eukaryota</taxon>
        <taxon>Viridiplantae</taxon>
        <taxon>Streptophyta</taxon>
        <taxon>Embryophyta</taxon>
        <taxon>Tracheophyta</taxon>
        <taxon>Spermatophyta</taxon>
        <taxon>Magnoliopsida</taxon>
        <taxon>eudicotyledons</taxon>
        <taxon>Gunneridae</taxon>
        <taxon>Pentapetalae</taxon>
        <taxon>rosids</taxon>
        <taxon>fabids</taxon>
        <taxon>Fabales</taxon>
        <taxon>Fabaceae</taxon>
        <taxon>Papilionoideae</taxon>
        <taxon>50 kb inversion clade</taxon>
        <taxon>NPAAA clade</taxon>
        <taxon>Hologalegina</taxon>
        <taxon>IRL clade</taxon>
        <taxon>Trifolieae</taxon>
        <taxon>Medicago</taxon>
    </lineage>
</organism>
<keyword evidence="3" id="KW-1185">Reference proteome</keyword>
<reference evidence="1 3" key="1">
    <citation type="journal article" date="2011" name="Nature">
        <title>The Medicago genome provides insight into the evolution of rhizobial symbioses.</title>
        <authorList>
            <person name="Young N.D."/>
            <person name="Debelle F."/>
            <person name="Oldroyd G.E."/>
            <person name="Geurts R."/>
            <person name="Cannon S.B."/>
            <person name="Udvardi M.K."/>
            <person name="Benedito V.A."/>
            <person name="Mayer K.F."/>
            <person name="Gouzy J."/>
            <person name="Schoof H."/>
            <person name="Van de Peer Y."/>
            <person name="Proost S."/>
            <person name="Cook D.R."/>
            <person name="Meyers B.C."/>
            <person name="Spannagl M."/>
            <person name="Cheung F."/>
            <person name="De Mita S."/>
            <person name="Krishnakumar V."/>
            <person name="Gundlach H."/>
            <person name="Zhou S."/>
            <person name="Mudge J."/>
            <person name="Bharti A.K."/>
            <person name="Murray J.D."/>
            <person name="Naoumkina M.A."/>
            <person name="Rosen B."/>
            <person name="Silverstein K.A."/>
            <person name="Tang H."/>
            <person name="Rombauts S."/>
            <person name="Zhao P.X."/>
            <person name="Zhou P."/>
            <person name="Barbe V."/>
            <person name="Bardou P."/>
            <person name="Bechner M."/>
            <person name="Bellec A."/>
            <person name="Berger A."/>
            <person name="Berges H."/>
            <person name="Bidwell S."/>
            <person name="Bisseling T."/>
            <person name="Choisne N."/>
            <person name="Couloux A."/>
            <person name="Denny R."/>
            <person name="Deshpande S."/>
            <person name="Dai X."/>
            <person name="Doyle J.J."/>
            <person name="Dudez A.M."/>
            <person name="Farmer A.D."/>
            <person name="Fouteau S."/>
            <person name="Franken C."/>
            <person name="Gibelin C."/>
            <person name="Gish J."/>
            <person name="Goldstein S."/>
            <person name="Gonzalez A.J."/>
            <person name="Green P.J."/>
            <person name="Hallab A."/>
            <person name="Hartog M."/>
            <person name="Hua A."/>
            <person name="Humphray S.J."/>
            <person name="Jeong D.H."/>
            <person name="Jing Y."/>
            <person name="Jocker A."/>
            <person name="Kenton S.M."/>
            <person name="Kim D.J."/>
            <person name="Klee K."/>
            <person name="Lai H."/>
            <person name="Lang C."/>
            <person name="Lin S."/>
            <person name="Macmil S.L."/>
            <person name="Magdelenat G."/>
            <person name="Matthews L."/>
            <person name="McCorrison J."/>
            <person name="Monaghan E.L."/>
            <person name="Mun J.H."/>
            <person name="Najar F.Z."/>
            <person name="Nicholson C."/>
            <person name="Noirot C."/>
            <person name="O'Bleness M."/>
            <person name="Paule C.R."/>
            <person name="Poulain J."/>
            <person name="Prion F."/>
            <person name="Qin B."/>
            <person name="Qu C."/>
            <person name="Retzel E.F."/>
            <person name="Riddle C."/>
            <person name="Sallet E."/>
            <person name="Samain S."/>
            <person name="Samson N."/>
            <person name="Sanders I."/>
            <person name="Saurat O."/>
            <person name="Scarpelli C."/>
            <person name="Schiex T."/>
            <person name="Segurens B."/>
            <person name="Severin A.J."/>
            <person name="Sherrier D.J."/>
            <person name="Shi R."/>
            <person name="Sims S."/>
            <person name="Singer S.R."/>
            <person name="Sinharoy S."/>
            <person name="Sterck L."/>
            <person name="Viollet A."/>
            <person name="Wang B.B."/>
            <person name="Wang K."/>
            <person name="Wang M."/>
            <person name="Wang X."/>
            <person name="Warfsmann J."/>
            <person name="Weissenbach J."/>
            <person name="White D.D."/>
            <person name="White J.D."/>
            <person name="Wiley G.B."/>
            <person name="Wincker P."/>
            <person name="Xing Y."/>
            <person name="Yang L."/>
            <person name="Yao Z."/>
            <person name="Ying F."/>
            <person name="Zhai J."/>
            <person name="Zhou L."/>
            <person name="Zuber A."/>
            <person name="Denarie J."/>
            <person name="Dixon R.A."/>
            <person name="May G.D."/>
            <person name="Schwartz D.C."/>
            <person name="Rogers J."/>
            <person name="Quetier F."/>
            <person name="Town C.D."/>
            <person name="Roe B.A."/>
        </authorList>
    </citation>
    <scope>NUCLEOTIDE SEQUENCE [LARGE SCALE GENOMIC DNA]</scope>
    <source>
        <strain evidence="1">A17</strain>
        <strain evidence="2 3">cv. Jemalong A17</strain>
    </source>
</reference>
<evidence type="ECO:0000313" key="3">
    <source>
        <dbReference type="Proteomes" id="UP000002051"/>
    </source>
</evidence>
<sequence length="76" mass="8782">MKTFDTRSQSYFSLKGALIPLLGHKRNLPPEHHVRKTFDIRSRSYHLLNRALIPLLGHEGSPVDHPHLGEQEQPHK</sequence>
<dbReference type="EnsemblPlants" id="AES99781">
    <property type="protein sequence ID" value="AES99781"/>
    <property type="gene ID" value="MTR_5g084650"/>
</dbReference>
<reference evidence="1 3" key="2">
    <citation type="journal article" date="2014" name="BMC Genomics">
        <title>An improved genome release (version Mt4.0) for the model legume Medicago truncatula.</title>
        <authorList>
            <person name="Tang H."/>
            <person name="Krishnakumar V."/>
            <person name="Bidwell S."/>
            <person name="Rosen B."/>
            <person name="Chan A."/>
            <person name="Zhou S."/>
            <person name="Gentzbittel L."/>
            <person name="Childs K.L."/>
            <person name="Yandell M."/>
            <person name="Gundlach H."/>
            <person name="Mayer K.F."/>
            <person name="Schwartz D.C."/>
            <person name="Town C.D."/>
        </authorList>
    </citation>
    <scope>GENOME REANNOTATION</scope>
    <source>
        <strain evidence="2 3">cv. Jemalong A17</strain>
    </source>
</reference>
<name>G7K7F1_MEDTR</name>
<reference evidence="2" key="3">
    <citation type="submission" date="2015-04" db="UniProtKB">
        <authorList>
            <consortium name="EnsemblPlants"/>
        </authorList>
    </citation>
    <scope>IDENTIFICATION</scope>
    <source>
        <strain evidence="2">cv. Jemalong A17</strain>
    </source>
</reference>
<dbReference type="Proteomes" id="UP000002051">
    <property type="component" value="Chromosome 5"/>
</dbReference>
<evidence type="ECO:0000313" key="2">
    <source>
        <dbReference type="EnsemblPlants" id="AES99781"/>
    </source>
</evidence>
<accession>G7K7F1</accession>
<dbReference type="PaxDb" id="3880-AES99781"/>
<dbReference type="HOGENOM" id="CLU_2658240_0_0_1"/>